<dbReference type="EMBL" id="KN833689">
    <property type="protein sequence ID" value="KIK29532.1"/>
    <property type="molecule type" value="Genomic_DNA"/>
</dbReference>
<protein>
    <submittedName>
        <fullName evidence="3">Uncharacterized protein</fullName>
    </submittedName>
</protein>
<dbReference type="OrthoDB" id="2686083at2759"/>
<keyword evidence="4" id="KW-1185">Reference proteome</keyword>
<reference evidence="3 4" key="1">
    <citation type="submission" date="2014-04" db="EMBL/GenBank/DDBJ databases">
        <authorList>
            <consortium name="DOE Joint Genome Institute"/>
            <person name="Kuo A."/>
            <person name="Kohler A."/>
            <person name="Costa M.D."/>
            <person name="Nagy L.G."/>
            <person name="Floudas D."/>
            <person name="Copeland A."/>
            <person name="Barry K.W."/>
            <person name="Cichocki N."/>
            <person name="Veneault-Fourrey C."/>
            <person name="LaButti K."/>
            <person name="Lindquist E.A."/>
            <person name="Lipzen A."/>
            <person name="Lundell T."/>
            <person name="Morin E."/>
            <person name="Murat C."/>
            <person name="Sun H."/>
            <person name="Tunlid A."/>
            <person name="Henrissat B."/>
            <person name="Grigoriev I.V."/>
            <person name="Hibbett D.S."/>
            <person name="Martin F."/>
            <person name="Nordberg H.P."/>
            <person name="Cantor M.N."/>
            <person name="Hua S.X."/>
        </authorList>
    </citation>
    <scope>NUCLEOTIDE SEQUENCE [LARGE SCALE GENOMIC DNA]</scope>
    <source>
        <strain evidence="3 4">441</strain>
    </source>
</reference>
<reference evidence="4" key="2">
    <citation type="submission" date="2015-01" db="EMBL/GenBank/DDBJ databases">
        <title>Evolutionary Origins and Diversification of the Mycorrhizal Mutualists.</title>
        <authorList>
            <consortium name="DOE Joint Genome Institute"/>
            <consortium name="Mycorrhizal Genomics Consortium"/>
            <person name="Kohler A."/>
            <person name="Kuo A."/>
            <person name="Nagy L.G."/>
            <person name="Floudas D."/>
            <person name="Copeland A."/>
            <person name="Barry K.W."/>
            <person name="Cichocki N."/>
            <person name="Veneault-Fourrey C."/>
            <person name="LaButti K."/>
            <person name="Lindquist E.A."/>
            <person name="Lipzen A."/>
            <person name="Lundell T."/>
            <person name="Morin E."/>
            <person name="Murat C."/>
            <person name="Riley R."/>
            <person name="Ohm R."/>
            <person name="Sun H."/>
            <person name="Tunlid A."/>
            <person name="Henrissat B."/>
            <person name="Grigoriev I.V."/>
            <person name="Hibbett D.S."/>
            <person name="Martin F."/>
        </authorList>
    </citation>
    <scope>NUCLEOTIDE SEQUENCE [LARGE SCALE GENOMIC DNA]</scope>
    <source>
        <strain evidence="4">441</strain>
    </source>
</reference>
<proteinExistence type="predicted"/>
<accession>A0A0D0A5A1</accession>
<keyword evidence="2" id="KW-0732">Signal</keyword>
<gene>
    <name evidence="3" type="ORF">PISMIDRAFT_672236</name>
</gene>
<feature type="chain" id="PRO_5013130804" evidence="2">
    <location>
        <begin position="16"/>
        <end position="111"/>
    </location>
</feature>
<sequence>MSLLASVSLFALVVGRPILSGTELDGLSIPEAEAAQTTFRTGAGNDAYRNDAARVSFMASDDGKQNEYLFQVFPSTGELVLSLKDLSTLERTEGESCSNPYTAPDEQIYGF</sequence>
<evidence type="ECO:0000313" key="4">
    <source>
        <dbReference type="Proteomes" id="UP000054018"/>
    </source>
</evidence>
<dbReference type="Proteomes" id="UP000054018">
    <property type="component" value="Unassembled WGS sequence"/>
</dbReference>
<evidence type="ECO:0000256" key="1">
    <source>
        <dbReference type="SAM" id="MobiDB-lite"/>
    </source>
</evidence>
<feature type="non-terminal residue" evidence="3">
    <location>
        <position position="1"/>
    </location>
</feature>
<dbReference type="HOGENOM" id="CLU_2164448_0_0_1"/>
<dbReference type="AlphaFoldDB" id="A0A0D0A5A1"/>
<feature type="signal peptide" evidence="2">
    <location>
        <begin position="1"/>
        <end position="15"/>
    </location>
</feature>
<feature type="region of interest" description="Disordered" evidence="1">
    <location>
        <begin position="91"/>
        <end position="111"/>
    </location>
</feature>
<organism evidence="3 4">
    <name type="scientific">Pisolithus microcarpus 441</name>
    <dbReference type="NCBI Taxonomy" id="765257"/>
    <lineage>
        <taxon>Eukaryota</taxon>
        <taxon>Fungi</taxon>
        <taxon>Dikarya</taxon>
        <taxon>Basidiomycota</taxon>
        <taxon>Agaricomycotina</taxon>
        <taxon>Agaricomycetes</taxon>
        <taxon>Agaricomycetidae</taxon>
        <taxon>Boletales</taxon>
        <taxon>Sclerodermatineae</taxon>
        <taxon>Pisolithaceae</taxon>
        <taxon>Pisolithus</taxon>
    </lineage>
</organism>
<evidence type="ECO:0000313" key="3">
    <source>
        <dbReference type="EMBL" id="KIK29532.1"/>
    </source>
</evidence>
<evidence type="ECO:0000256" key="2">
    <source>
        <dbReference type="SAM" id="SignalP"/>
    </source>
</evidence>
<name>A0A0D0A5A1_9AGAM</name>